<gene>
    <name evidence="1" type="ORF">MtrunA17_Chr1g0157321</name>
</gene>
<accession>A0A396JHG8</accession>
<dbReference type="EMBL" id="PSQE01000001">
    <property type="protein sequence ID" value="RHN77676.1"/>
    <property type="molecule type" value="Genomic_DNA"/>
</dbReference>
<evidence type="ECO:0000313" key="1">
    <source>
        <dbReference type="EMBL" id="RHN77676.1"/>
    </source>
</evidence>
<proteinExistence type="predicted"/>
<dbReference type="Proteomes" id="UP000265566">
    <property type="component" value="Chromosome 1"/>
</dbReference>
<comment type="caution">
    <text evidence="1">The sequence shown here is derived from an EMBL/GenBank/DDBJ whole genome shotgun (WGS) entry which is preliminary data.</text>
</comment>
<dbReference type="Gramene" id="rna1154">
    <property type="protein sequence ID" value="RHN77676.1"/>
    <property type="gene ID" value="gene1154"/>
</dbReference>
<protein>
    <submittedName>
        <fullName evidence="1">Uncharacterized protein</fullName>
    </submittedName>
</protein>
<organism evidence="1">
    <name type="scientific">Medicago truncatula</name>
    <name type="common">Barrel medic</name>
    <name type="synonym">Medicago tribuloides</name>
    <dbReference type="NCBI Taxonomy" id="3880"/>
    <lineage>
        <taxon>Eukaryota</taxon>
        <taxon>Viridiplantae</taxon>
        <taxon>Streptophyta</taxon>
        <taxon>Embryophyta</taxon>
        <taxon>Tracheophyta</taxon>
        <taxon>Spermatophyta</taxon>
        <taxon>Magnoliopsida</taxon>
        <taxon>eudicotyledons</taxon>
        <taxon>Gunneridae</taxon>
        <taxon>Pentapetalae</taxon>
        <taxon>rosids</taxon>
        <taxon>fabids</taxon>
        <taxon>Fabales</taxon>
        <taxon>Fabaceae</taxon>
        <taxon>Papilionoideae</taxon>
        <taxon>50 kb inversion clade</taxon>
        <taxon>NPAAA clade</taxon>
        <taxon>Hologalegina</taxon>
        <taxon>IRL clade</taxon>
        <taxon>Trifolieae</taxon>
        <taxon>Medicago</taxon>
    </lineage>
</organism>
<sequence length="56" mass="6482">MDARKKKKYYSFLCRTPSSMSSLAFNSSNYWVRLGTFIQASNKDILQGLINIWNTS</sequence>
<reference evidence="1" key="1">
    <citation type="journal article" date="2018" name="Nat. Plants">
        <title>Whole-genome landscape of Medicago truncatula symbiotic genes.</title>
        <authorList>
            <person name="Pecrix Y."/>
            <person name="Gamas P."/>
            <person name="Carrere S."/>
        </authorList>
    </citation>
    <scope>NUCLEOTIDE SEQUENCE</scope>
    <source>
        <tissue evidence="1">Leaves</tissue>
    </source>
</reference>
<dbReference type="AlphaFoldDB" id="A0A396JHG8"/>
<name>A0A396JHG8_MEDTR</name>